<dbReference type="AlphaFoldDB" id="A0AAN7MAU3"/>
<accession>A0AAN7MAU3</accession>
<dbReference type="Proteomes" id="UP001346149">
    <property type="component" value="Unassembled WGS sequence"/>
</dbReference>
<protein>
    <submittedName>
        <fullName evidence="1">Uncharacterized protein</fullName>
    </submittedName>
</protein>
<reference evidence="1 2" key="1">
    <citation type="journal article" date="2023" name="Hortic Res">
        <title>Pangenome of water caltrop reveals structural variations and asymmetric subgenome divergence after allopolyploidization.</title>
        <authorList>
            <person name="Zhang X."/>
            <person name="Chen Y."/>
            <person name="Wang L."/>
            <person name="Yuan Y."/>
            <person name="Fang M."/>
            <person name="Shi L."/>
            <person name="Lu R."/>
            <person name="Comes H.P."/>
            <person name="Ma Y."/>
            <person name="Chen Y."/>
            <person name="Huang G."/>
            <person name="Zhou Y."/>
            <person name="Zheng Z."/>
            <person name="Qiu Y."/>
        </authorList>
    </citation>
    <scope>NUCLEOTIDE SEQUENCE [LARGE SCALE GENOMIC DNA]</scope>
    <source>
        <strain evidence="1">F231</strain>
    </source>
</reference>
<dbReference type="EMBL" id="JAXQNO010000008">
    <property type="protein sequence ID" value="KAK4793060.1"/>
    <property type="molecule type" value="Genomic_DNA"/>
</dbReference>
<organism evidence="1 2">
    <name type="scientific">Trapa natans</name>
    <name type="common">Water chestnut</name>
    <dbReference type="NCBI Taxonomy" id="22666"/>
    <lineage>
        <taxon>Eukaryota</taxon>
        <taxon>Viridiplantae</taxon>
        <taxon>Streptophyta</taxon>
        <taxon>Embryophyta</taxon>
        <taxon>Tracheophyta</taxon>
        <taxon>Spermatophyta</taxon>
        <taxon>Magnoliopsida</taxon>
        <taxon>eudicotyledons</taxon>
        <taxon>Gunneridae</taxon>
        <taxon>Pentapetalae</taxon>
        <taxon>rosids</taxon>
        <taxon>malvids</taxon>
        <taxon>Myrtales</taxon>
        <taxon>Lythraceae</taxon>
        <taxon>Trapa</taxon>
    </lineage>
</organism>
<name>A0AAN7MAU3_TRANT</name>
<sequence length="148" mass="17178">MHDNHNHGGKKYAHWKWGDSEITSNHMKICYDNTYTWTAPPFTETTITWVKIGTTGNGNEKLHPVLELYINECLLHCLYIYLQQPKIEGPTKVQLYAAFISNRNFIYAANINIIEIPHNNSSIQFRDPSIVSFCSKKTDPQHHFPFLL</sequence>
<evidence type="ECO:0000313" key="1">
    <source>
        <dbReference type="EMBL" id="KAK4793060.1"/>
    </source>
</evidence>
<gene>
    <name evidence="1" type="ORF">SAY86_023495</name>
</gene>
<keyword evidence="2" id="KW-1185">Reference proteome</keyword>
<comment type="caution">
    <text evidence="1">The sequence shown here is derived from an EMBL/GenBank/DDBJ whole genome shotgun (WGS) entry which is preliminary data.</text>
</comment>
<evidence type="ECO:0000313" key="2">
    <source>
        <dbReference type="Proteomes" id="UP001346149"/>
    </source>
</evidence>
<proteinExistence type="predicted"/>